<evidence type="ECO:0000313" key="3">
    <source>
        <dbReference type="Proteomes" id="UP001516662"/>
    </source>
</evidence>
<name>A0ABR9QK29_9BACI</name>
<protein>
    <submittedName>
        <fullName evidence="2">GNAT family N-acetyltransferase</fullName>
    </submittedName>
</protein>
<dbReference type="SUPFAM" id="SSF55729">
    <property type="entry name" value="Acyl-CoA N-acyltransferases (Nat)"/>
    <property type="match status" value="1"/>
</dbReference>
<sequence>MIEIFTDRLLIVPCSLDIAKSLVFHRKELEKRSPIIIPKGWPYPSVTGMLPIYIEKLENDESEYGWGLWLIINYAEKSIIGDVYVNSKPDENGTVHLSYSMVKDLADSSLTYESMDALIEWMITQKDVKKVITECCDHNMESIKLFEKLGMRCTRKDGKFLKWELRKAI</sequence>
<dbReference type="InterPro" id="IPR016181">
    <property type="entry name" value="Acyl_CoA_acyltransferase"/>
</dbReference>
<evidence type="ECO:0000313" key="2">
    <source>
        <dbReference type="EMBL" id="MBE4908860.1"/>
    </source>
</evidence>
<gene>
    <name evidence="2" type="ORF">IMZ08_12400</name>
</gene>
<dbReference type="PANTHER" id="PTHR43792:SF13">
    <property type="entry name" value="ACETYLTRANSFERASE"/>
    <property type="match status" value="1"/>
</dbReference>
<feature type="domain" description="N-acetyltransferase" evidence="1">
    <location>
        <begin position="51"/>
        <end position="152"/>
    </location>
</feature>
<accession>A0ABR9QK29</accession>
<dbReference type="EMBL" id="JADCLJ010000020">
    <property type="protein sequence ID" value="MBE4908860.1"/>
    <property type="molecule type" value="Genomic_DNA"/>
</dbReference>
<dbReference type="InterPro" id="IPR000182">
    <property type="entry name" value="GNAT_dom"/>
</dbReference>
<dbReference type="PANTHER" id="PTHR43792">
    <property type="entry name" value="GNAT FAMILY, PUTATIVE (AFU_ORTHOLOGUE AFUA_3G00765)-RELATED-RELATED"/>
    <property type="match status" value="1"/>
</dbReference>
<dbReference type="Pfam" id="PF13302">
    <property type="entry name" value="Acetyltransf_3"/>
    <property type="match status" value="1"/>
</dbReference>
<keyword evidence="3" id="KW-1185">Reference proteome</keyword>
<comment type="caution">
    <text evidence="2">The sequence shown here is derived from an EMBL/GenBank/DDBJ whole genome shotgun (WGS) entry which is preliminary data.</text>
</comment>
<dbReference type="InterPro" id="IPR051531">
    <property type="entry name" value="N-acetyltransferase"/>
</dbReference>
<reference evidence="2 3" key="1">
    <citation type="submission" date="2020-10" db="EMBL/GenBank/DDBJ databases">
        <title>Bacillus sp. HD4P25, an endophyte from a halophyte.</title>
        <authorList>
            <person name="Sun J.-Q."/>
        </authorList>
    </citation>
    <scope>NUCLEOTIDE SEQUENCE [LARGE SCALE GENOMIC DNA]</scope>
    <source>
        <strain evidence="2 3">YIM 93174</strain>
    </source>
</reference>
<evidence type="ECO:0000259" key="1">
    <source>
        <dbReference type="Pfam" id="PF13302"/>
    </source>
</evidence>
<proteinExistence type="predicted"/>
<dbReference type="RefSeq" id="WP_193536901.1">
    <property type="nucleotide sequence ID" value="NZ_JADCLJ010000020.1"/>
</dbReference>
<dbReference type="Proteomes" id="UP001516662">
    <property type="component" value="Unassembled WGS sequence"/>
</dbReference>
<organism evidence="2 3">
    <name type="scientific">Litchfieldia luteola</name>
    <dbReference type="NCBI Taxonomy" id="682179"/>
    <lineage>
        <taxon>Bacteria</taxon>
        <taxon>Bacillati</taxon>
        <taxon>Bacillota</taxon>
        <taxon>Bacilli</taxon>
        <taxon>Bacillales</taxon>
        <taxon>Bacillaceae</taxon>
        <taxon>Litchfieldia</taxon>
    </lineage>
</organism>
<dbReference type="Gene3D" id="3.40.630.30">
    <property type="match status" value="1"/>
</dbReference>